<feature type="region of interest" description="Disordered" evidence="1">
    <location>
        <begin position="1"/>
        <end position="21"/>
    </location>
</feature>
<keyword evidence="3" id="KW-1185">Reference proteome</keyword>
<protein>
    <submittedName>
        <fullName evidence="2">Uncharacterized protein</fullName>
    </submittedName>
</protein>
<proteinExistence type="predicted"/>
<sequence length="96" mass="10193">MLLPSGRDDHANSVQGEGEFAEPNSNTVLLIEVKNPYKPAVGDWFLSPGRPRRSEIAGIARLLRGSTTFTAVPFQMSLPCAGLADRDGANGVTPAL</sequence>
<evidence type="ECO:0000313" key="3">
    <source>
        <dbReference type="Proteomes" id="UP000252419"/>
    </source>
</evidence>
<dbReference type="AlphaFoldDB" id="A0A367UD41"/>
<organism evidence="2 3">
    <name type="scientific">Thalassospira xianhensis MCCC 1A02616</name>
    <dbReference type="NCBI Taxonomy" id="1177929"/>
    <lineage>
        <taxon>Bacteria</taxon>
        <taxon>Pseudomonadati</taxon>
        <taxon>Pseudomonadota</taxon>
        <taxon>Alphaproteobacteria</taxon>
        <taxon>Rhodospirillales</taxon>
        <taxon>Thalassospiraceae</taxon>
        <taxon>Thalassospira</taxon>
    </lineage>
</organism>
<evidence type="ECO:0000256" key="1">
    <source>
        <dbReference type="SAM" id="MobiDB-lite"/>
    </source>
</evidence>
<feature type="compositionally biased region" description="Basic and acidic residues" evidence="1">
    <location>
        <begin position="1"/>
        <end position="11"/>
    </location>
</feature>
<dbReference type="EMBL" id="JPWA01000011">
    <property type="protein sequence ID" value="RCK05931.1"/>
    <property type="molecule type" value="Genomic_DNA"/>
</dbReference>
<comment type="caution">
    <text evidence="2">The sequence shown here is derived from an EMBL/GenBank/DDBJ whole genome shotgun (WGS) entry which is preliminary data.</text>
</comment>
<name>A0A367UD41_9PROT</name>
<accession>A0A367UD41</accession>
<gene>
    <name evidence="2" type="ORF">TH5_11140</name>
</gene>
<evidence type="ECO:0000313" key="2">
    <source>
        <dbReference type="EMBL" id="RCK05931.1"/>
    </source>
</evidence>
<dbReference type="Proteomes" id="UP000252419">
    <property type="component" value="Unassembled WGS sequence"/>
</dbReference>
<reference evidence="2 3" key="1">
    <citation type="submission" date="2014-07" db="EMBL/GenBank/DDBJ databases">
        <title>Draft genome sequence of Thalassospira xianhensis P-4 (MCCC 1A02616).</title>
        <authorList>
            <person name="Lai Q."/>
            <person name="Shao Z."/>
        </authorList>
    </citation>
    <scope>NUCLEOTIDE SEQUENCE [LARGE SCALE GENOMIC DNA]</scope>
    <source>
        <strain evidence="2 3">MCCC 1A02616</strain>
    </source>
</reference>